<dbReference type="InterPro" id="IPR011990">
    <property type="entry name" value="TPR-like_helical_dom_sf"/>
</dbReference>
<comment type="catalytic activity">
    <reaction evidence="1">
        <text>ATP + protein L-histidine = ADP + protein N-phospho-L-histidine.</text>
        <dbReference type="EC" id="2.7.13.3"/>
    </reaction>
</comment>
<keyword evidence="8" id="KW-0472">Membrane</keyword>
<dbReference type="Pfam" id="PF02518">
    <property type="entry name" value="HATPase_c"/>
    <property type="match status" value="1"/>
</dbReference>
<organism evidence="10 11">
    <name type="scientific">Ekhidna lutea</name>
    <dbReference type="NCBI Taxonomy" id="447679"/>
    <lineage>
        <taxon>Bacteria</taxon>
        <taxon>Pseudomonadati</taxon>
        <taxon>Bacteroidota</taxon>
        <taxon>Cytophagia</taxon>
        <taxon>Cytophagales</taxon>
        <taxon>Reichenbachiellaceae</taxon>
        <taxon>Ekhidna</taxon>
    </lineage>
</organism>
<keyword evidence="7" id="KW-0175">Coiled coil</keyword>
<dbReference type="GO" id="GO:0030295">
    <property type="term" value="F:protein kinase activator activity"/>
    <property type="evidence" value="ECO:0007669"/>
    <property type="project" value="TreeGrafter"/>
</dbReference>
<dbReference type="OrthoDB" id="9808408at2"/>
<dbReference type="Proteomes" id="UP000198393">
    <property type="component" value="Unassembled WGS sequence"/>
</dbReference>
<evidence type="ECO:0000313" key="10">
    <source>
        <dbReference type="EMBL" id="SNS71994.1"/>
    </source>
</evidence>
<evidence type="ECO:0000256" key="3">
    <source>
        <dbReference type="ARBA" id="ARBA00022553"/>
    </source>
</evidence>
<reference evidence="10 11" key="1">
    <citation type="submission" date="2017-06" db="EMBL/GenBank/DDBJ databases">
        <authorList>
            <person name="Kim H.J."/>
            <person name="Triplett B.A."/>
        </authorList>
    </citation>
    <scope>NUCLEOTIDE SEQUENCE [LARGE SCALE GENOMIC DNA]</scope>
    <source>
        <strain evidence="10 11">DSM 19307</strain>
    </source>
</reference>
<evidence type="ECO:0000259" key="9">
    <source>
        <dbReference type="PROSITE" id="PS50109"/>
    </source>
</evidence>
<dbReference type="Gene3D" id="1.10.287.130">
    <property type="match status" value="1"/>
</dbReference>
<dbReference type="EMBL" id="FZPD01000002">
    <property type="protein sequence ID" value="SNS71994.1"/>
    <property type="molecule type" value="Genomic_DNA"/>
</dbReference>
<proteinExistence type="predicted"/>
<dbReference type="InterPro" id="IPR036097">
    <property type="entry name" value="HisK_dim/P_sf"/>
</dbReference>
<accession>A0A239GVA1</accession>
<protein>
    <recommendedName>
        <fullName evidence="2">histidine kinase</fullName>
        <ecNumber evidence="2">2.7.13.3</ecNumber>
    </recommendedName>
</protein>
<keyword evidence="8" id="KW-1133">Transmembrane helix</keyword>
<dbReference type="SUPFAM" id="SSF48452">
    <property type="entry name" value="TPR-like"/>
    <property type="match status" value="2"/>
</dbReference>
<dbReference type="InterPro" id="IPR003018">
    <property type="entry name" value="GAF"/>
</dbReference>
<dbReference type="SUPFAM" id="SSF55781">
    <property type="entry name" value="GAF domain-like"/>
    <property type="match status" value="1"/>
</dbReference>
<dbReference type="InterPro" id="IPR003661">
    <property type="entry name" value="HisK_dim/P_dom"/>
</dbReference>
<dbReference type="InterPro" id="IPR029016">
    <property type="entry name" value="GAF-like_dom_sf"/>
</dbReference>
<dbReference type="InterPro" id="IPR004358">
    <property type="entry name" value="Sig_transdc_His_kin-like_C"/>
</dbReference>
<feature type="domain" description="Histidine kinase" evidence="9">
    <location>
        <begin position="586"/>
        <end position="799"/>
    </location>
</feature>
<dbReference type="InterPro" id="IPR050351">
    <property type="entry name" value="BphY/WalK/GraS-like"/>
</dbReference>
<dbReference type="PANTHER" id="PTHR42878:SF15">
    <property type="entry name" value="BACTERIOPHYTOCHROME"/>
    <property type="match status" value="1"/>
</dbReference>
<evidence type="ECO:0000313" key="11">
    <source>
        <dbReference type="Proteomes" id="UP000198393"/>
    </source>
</evidence>
<dbReference type="InterPro" id="IPR005467">
    <property type="entry name" value="His_kinase_dom"/>
</dbReference>
<dbReference type="CDD" id="cd00082">
    <property type="entry name" value="HisKA"/>
    <property type="match status" value="1"/>
</dbReference>
<feature type="repeat" description="TPR" evidence="6">
    <location>
        <begin position="120"/>
        <end position="153"/>
    </location>
</feature>
<dbReference type="EC" id="2.7.13.3" evidence="2"/>
<evidence type="ECO:0000256" key="6">
    <source>
        <dbReference type="PROSITE-ProRule" id="PRU00339"/>
    </source>
</evidence>
<dbReference type="PROSITE" id="PS50005">
    <property type="entry name" value="TPR"/>
    <property type="match status" value="1"/>
</dbReference>
<dbReference type="RefSeq" id="WP_089355753.1">
    <property type="nucleotide sequence ID" value="NZ_FZPD01000002.1"/>
</dbReference>
<name>A0A239GVA1_EKHLU</name>
<evidence type="ECO:0000256" key="7">
    <source>
        <dbReference type="SAM" id="Coils"/>
    </source>
</evidence>
<dbReference type="PANTHER" id="PTHR42878">
    <property type="entry name" value="TWO-COMPONENT HISTIDINE KINASE"/>
    <property type="match status" value="1"/>
</dbReference>
<dbReference type="InterPro" id="IPR003594">
    <property type="entry name" value="HATPase_dom"/>
</dbReference>
<feature type="transmembrane region" description="Helical" evidence="8">
    <location>
        <begin position="358"/>
        <end position="376"/>
    </location>
</feature>
<evidence type="ECO:0000256" key="1">
    <source>
        <dbReference type="ARBA" id="ARBA00000085"/>
    </source>
</evidence>
<dbReference type="Gene3D" id="3.30.450.40">
    <property type="match status" value="1"/>
</dbReference>
<dbReference type="SMART" id="SM00028">
    <property type="entry name" value="TPR"/>
    <property type="match status" value="4"/>
</dbReference>
<evidence type="ECO:0000256" key="8">
    <source>
        <dbReference type="SAM" id="Phobius"/>
    </source>
</evidence>
<dbReference type="GO" id="GO:0000156">
    <property type="term" value="F:phosphorelay response regulator activity"/>
    <property type="evidence" value="ECO:0007669"/>
    <property type="project" value="TreeGrafter"/>
</dbReference>
<dbReference type="PRINTS" id="PR00344">
    <property type="entry name" value="BCTRLSENSOR"/>
</dbReference>
<keyword evidence="4" id="KW-0808">Transferase</keyword>
<keyword evidence="5 10" id="KW-0418">Kinase</keyword>
<dbReference type="InterPro" id="IPR019734">
    <property type="entry name" value="TPR_rpt"/>
</dbReference>
<dbReference type="AlphaFoldDB" id="A0A239GVA1"/>
<dbReference type="SUPFAM" id="SSF55874">
    <property type="entry name" value="ATPase domain of HSP90 chaperone/DNA topoisomerase II/histidine kinase"/>
    <property type="match status" value="1"/>
</dbReference>
<gene>
    <name evidence="10" type="ORF">SAMN05421640_0984</name>
</gene>
<dbReference type="Pfam" id="PF01590">
    <property type="entry name" value="GAF"/>
    <property type="match status" value="1"/>
</dbReference>
<evidence type="ECO:0000256" key="5">
    <source>
        <dbReference type="ARBA" id="ARBA00022777"/>
    </source>
</evidence>
<keyword evidence="6" id="KW-0802">TPR repeat</keyword>
<keyword evidence="11" id="KW-1185">Reference proteome</keyword>
<feature type="coiled-coil region" evidence="7">
    <location>
        <begin position="321"/>
        <end position="356"/>
    </location>
</feature>
<dbReference type="InterPro" id="IPR036890">
    <property type="entry name" value="HATPase_C_sf"/>
</dbReference>
<dbReference type="Gene3D" id="1.25.40.10">
    <property type="entry name" value="Tetratricopeptide repeat domain"/>
    <property type="match status" value="2"/>
</dbReference>
<keyword evidence="3" id="KW-0597">Phosphoprotein</keyword>
<evidence type="ECO:0000256" key="2">
    <source>
        <dbReference type="ARBA" id="ARBA00012438"/>
    </source>
</evidence>
<dbReference type="Pfam" id="PF13424">
    <property type="entry name" value="TPR_12"/>
    <property type="match status" value="1"/>
</dbReference>
<dbReference type="Pfam" id="PF00512">
    <property type="entry name" value="HisKA"/>
    <property type="match status" value="1"/>
</dbReference>
<dbReference type="GO" id="GO:0007234">
    <property type="term" value="P:osmosensory signaling via phosphorelay pathway"/>
    <property type="evidence" value="ECO:0007669"/>
    <property type="project" value="TreeGrafter"/>
</dbReference>
<evidence type="ECO:0000256" key="4">
    <source>
        <dbReference type="ARBA" id="ARBA00022679"/>
    </source>
</evidence>
<dbReference type="SUPFAM" id="SSF47384">
    <property type="entry name" value="Homodimeric domain of signal transducing histidine kinase"/>
    <property type="match status" value="1"/>
</dbReference>
<dbReference type="Gene3D" id="3.30.565.10">
    <property type="entry name" value="Histidine kinase-like ATPase, C-terminal domain"/>
    <property type="match status" value="1"/>
</dbReference>
<sequence length="803" mass="92831">MKGILFLFLYLFILFGSVSQKHKLDSLQSLFSEHDERDSLYVDLANEISFQLGFLNPQELAYYNNLAISVAESINYERGLLRATIIKGSSFLISGLPDQALSHYLKALSYNPQQYPMDNMRINNNIGEVYRRKEVYDSSIKYFNKALTIANEELPNFKPDIIYSNLGEVSLMQGKVDSAKMYFKNCLDLAIESNHFRGQGYGYFGLAECEFRGNNFNAAIQLMRKSIESREQAGHQRGLIQSYLKIAEYFLKNRRTESDSALYYWKLSENLAKTFDAYDLLNSTYNQLYKFHLDRNDISNAAIYLEKHKNLDDSIRNAEFISNVEKMQAALQAELVESENKLLRQEQQQRKIEEEARLIVIILAFFIVIGLGISTFQYRKRQRLQSEAQMESSFTKSLLSLSNELNKRDLDLDFFLQSLLNLSSEVLYCDRATYWAMNDEKQEIFLHSITQKKNVPKIPPVEFSRHEFPRFFDDFLKNRTVAVSRISKDERLADIYEKYFKHAGIESILNAPIIIDSKFVGFISYTMTRGKIREWDVQEQRYVGSLADLIVAAIAKHRGNRLEIEKEELIQKLKSRNASLQEFNSVISHNLREPLTQIIGFSDLLQDSSNGIKNSNEIISRIGKASNKIDKVIKELSTVLNESDPEPSDFKVLSLEHLTKEVLDLLKAEIKSQSMTIEQDLQVEKIKTYKPFLSDALYHILSNSIKFADPDKRLLVKIQSYEDELHHYIKVSDNGLGMDMNKFGDKIFKMYQRFHIKTEGRGMGLFIVKNRVNALNGWVRVESEEGIGSAFTFEFPKEILPVS</sequence>
<dbReference type="SMART" id="SM00388">
    <property type="entry name" value="HisKA"/>
    <property type="match status" value="1"/>
</dbReference>
<dbReference type="GO" id="GO:0000155">
    <property type="term" value="F:phosphorelay sensor kinase activity"/>
    <property type="evidence" value="ECO:0007669"/>
    <property type="project" value="InterPro"/>
</dbReference>
<dbReference type="SMART" id="SM00387">
    <property type="entry name" value="HATPase_c"/>
    <property type="match status" value="1"/>
</dbReference>
<keyword evidence="8" id="KW-0812">Transmembrane</keyword>
<dbReference type="PROSITE" id="PS50109">
    <property type="entry name" value="HIS_KIN"/>
    <property type="match status" value="1"/>
</dbReference>